<organism evidence="1 2">
    <name type="scientific">Spironucleus salmonicida</name>
    <dbReference type="NCBI Taxonomy" id="348837"/>
    <lineage>
        <taxon>Eukaryota</taxon>
        <taxon>Metamonada</taxon>
        <taxon>Diplomonadida</taxon>
        <taxon>Hexamitidae</taxon>
        <taxon>Hexamitinae</taxon>
        <taxon>Spironucleus</taxon>
    </lineage>
</organism>
<dbReference type="Proteomes" id="UP000018208">
    <property type="component" value="Unassembled WGS sequence"/>
</dbReference>
<dbReference type="RefSeq" id="XP_067760829.1">
    <property type="nucleotide sequence ID" value="XM_067911807.1"/>
</dbReference>
<reference evidence="1 2" key="1">
    <citation type="journal article" date="2014" name="PLoS Genet.">
        <title>The Genome of Spironucleus salmonicida Highlights a Fish Pathogen Adapted to Fluctuating Environments.</title>
        <authorList>
            <person name="Xu F."/>
            <person name="Jerlstrom-Hultqvist J."/>
            <person name="Einarsson E."/>
            <person name="Astvaldsson A."/>
            <person name="Svard S.G."/>
            <person name="Andersson J.O."/>
        </authorList>
    </citation>
    <scope>NUCLEOTIDE SEQUENCE [LARGE SCALE GENOMIC DNA]</scope>
    <source>
        <strain evidence="1 2">ATCC 50377</strain>
    </source>
</reference>
<dbReference type="EMBL" id="AUWU02000008">
    <property type="protein sequence ID" value="KAH0570056.1"/>
    <property type="molecule type" value="Genomic_DNA"/>
</dbReference>
<sequence>MGSCATQPWFEAAQANDAKFMKGAKLMGSVDEREESPFRGFSAIHYAAYFGCRDVMDLASPHELDLVTKYPVKLQVFKRDKAVAIFPAGLSFQGILAISGRYEILKQSVIRHGVIKAPVPLASCLVVGVGFKFARQFQDIVLQDLFVRSQNPFSNPLTLSIVIGFGEFTDLLLRGAKSLNYGRTNWMVQDCGSHFFQIGQLDAYHALKKLRLSIKEIDEARTMVQKAMSGLGFHADDTMGGTPRHSLSIKDYVRPAFLSD</sequence>
<name>A0A9P8LKY2_9EUKA</name>
<evidence type="ECO:0000313" key="2">
    <source>
        <dbReference type="Proteomes" id="UP000018208"/>
    </source>
</evidence>
<accession>A0A9P8LKY2</accession>
<keyword evidence="2" id="KW-1185">Reference proteome</keyword>
<dbReference type="AlphaFoldDB" id="A0A9P8LKY2"/>
<proteinExistence type="predicted"/>
<evidence type="ECO:0000313" key="1">
    <source>
        <dbReference type="EMBL" id="KAH0570056.1"/>
    </source>
</evidence>
<dbReference type="GeneID" id="94302054"/>
<comment type="caution">
    <text evidence="1">The sequence shown here is derived from an EMBL/GenBank/DDBJ whole genome shotgun (WGS) entry which is preliminary data.</text>
</comment>
<gene>
    <name evidence="1" type="ORF">SS50377_28031</name>
</gene>
<protein>
    <submittedName>
        <fullName evidence="1">Uncharacterized protein</fullName>
    </submittedName>
</protein>
<dbReference type="KEGG" id="ssao:94302054"/>